<comment type="catalytic activity">
    <reaction evidence="5">
        <text>an adenosine in mRNA + S-adenosyl-L-methionine = an N(6)-methyladenosine in mRNA + S-adenosyl-L-homocysteine + H(+)</text>
        <dbReference type="Rhea" id="RHEA:55584"/>
        <dbReference type="Rhea" id="RHEA-COMP:12414"/>
        <dbReference type="Rhea" id="RHEA-COMP:12417"/>
        <dbReference type="ChEBI" id="CHEBI:15378"/>
        <dbReference type="ChEBI" id="CHEBI:57856"/>
        <dbReference type="ChEBI" id="CHEBI:59789"/>
        <dbReference type="ChEBI" id="CHEBI:74411"/>
        <dbReference type="ChEBI" id="CHEBI:74449"/>
        <dbReference type="EC" id="2.1.1.348"/>
    </reaction>
</comment>
<keyword evidence="2" id="KW-0489">Methyltransferase</keyword>
<dbReference type="AlphaFoldDB" id="A0A8H7PF99"/>
<dbReference type="GO" id="GO:0003676">
    <property type="term" value="F:nucleic acid binding"/>
    <property type="evidence" value="ECO:0007669"/>
    <property type="project" value="InterPro"/>
</dbReference>
<dbReference type="GO" id="GO:0036396">
    <property type="term" value="C:RNA N6-methyladenosine methyltransferase complex"/>
    <property type="evidence" value="ECO:0007669"/>
    <property type="project" value="TreeGrafter"/>
</dbReference>
<sequence>MEQFTRSYHINQEWMPPRKKYRQNYSNGNCGAPLEDSSIVGSSAIEQLLQGETAAEQMAKLTVGEQLLAKTRSCKYMHYSLDFGYNELKPDIYRKYANPFLKPPHSLLPPQWIKCDIRKLDFDVIGKFAVILADPPWDIHMSVSALPYGTMTDDEMKQLKISKLQDQGFLFLWVTSRAMELGRECMLIWGYELIQEMVWVKTNQLQRIIRTGRTGHWLNHSKEHCLIGKKGQLPSINKGLDCDVIVSDVRETSRKPDELYRIINRLSPGTQMFGRENNLQPGWMTLGNQLKDSRIYEIDVVTRYNE</sequence>
<dbReference type="PANTHER" id="PTHR12829:SF7">
    <property type="entry name" value="N6-ADENOSINE-METHYLTRANSFERASE CATALYTIC SUBUNIT"/>
    <property type="match status" value="1"/>
</dbReference>
<dbReference type="GO" id="GO:0032259">
    <property type="term" value="P:methylation"/>
    <property type="evidence" value="ECO:0007669"/>
    <property type="project" value="UniProtKB-KW"/>
</dbReference>
<keyword evidence="4" id="KW-0949">S-adenosyl-L-methionine</keyword>
<dbReference type="EMBL" id="JAEPQZ010000017">
    <property type="protein sequence ID" value="KAG2172246.1"/>
    <property type="molecule type" value="Genomic_DNA"/>
</dbReference>
<evidence type="ECO:0000313" key="7">
    <source>
        <dbReference type="EMBL" id="KAG2172246.1"/>
    </source>
</evidence>
<evidence type="ECO:0000256" key="5">
    <source>
        <dbReference type="ARBA" id="ARBA00048957"/>
    </source>
</evidence>
<evidence type="ECO:0000256" key="1">
    <source>
        <dbReference type="ARBA" id="ARBA00012160"/>
    </source>
</evidence>
<dbReference type="Pfam" id="PF05063">
    <property type="entry name" value="MT-A70"/>
    <property type="match status" value="1"/>
</dbReference>
<dbReference type="SUPFAM" id="SSF53335">
    <property type="entry name" value="S-adenosyl-L-methionine-dependent methyltransferases"/>
    <property type="match status" value="1"/>
</dbReference>
<dbReference type="GO" id="GO:0001734">
    <property type="term" value="F:mRNA m(6)A methyltransferase activity"/>
    <property type="evidence" value="ECO:0007669"/>
    <property type="project" value="UniProtKB-EC"/>
</dbReference>
<feature type="non-terminal residue" evidence="7">
    <location>
        <position position="1"/>
    </location>
</feature>
<dbReference type="InterPro" id="IPR002052">
    <property type="entry name" value="DNA_methylase_N6_adenine_CS"/>
</dbReference>
<evidence type="ECO:0000256" key="2">
    <source>
        <dbReference type="ARBA" id="ARBA00022603"/>
    </source>
</evidence>
<dbReference type="Gene3D" id="3.40.50.150">
    <property type="entry name" value="Vaccinia Virus protein VP39"/>
    <property type="match status" value="1"/>
</dbReference>
<evidence type="ECO:0000256" key="6">
    <source>
        <dbReference type="PROSITE-ProRule" id="PRU00489"/>
    </source>
</evidence>
<evidence type="ECO:0000256" key="4">
    <source>
        <dbReference type="ARBA" id="ARBA00022691"/>
    </source>
</evidence>
<keyword evidence="8" id="KW-1185">Reference proteome</keyword>
<dbReference type="InterPro" id="IPR029063">
    <property type="entry name" value="SAM-dependent_MTases_sf"/>
</dbReference>
<accession>A0A8H7PF99</accession>
<keyword evidence="3" id="KW-0808">Transferase</keyword>
<dbReference type="InterPro" id="IPR007757">
    <property type="entry name" value="MT-A70-like"/>
</dbReference>
<dbReference type="PROSITE" id="PS51143">
    <property type="entry name" value="MT_A70"/>
    <property type="match status" value="1"/>
</dbReference>
<comment type="caution">
    <text evidence="7">The sequence shown here is derived from an EMBL/GenBank/DDBJ whole genome shotgun (WGS) entry which is preliminary data.</text>
</comment>
<evidence type="ECO:0000256" key="3">
    <source>
        <dbReference type="ARBA" id="ARBA00022679"/>
    </source>
</evidence>
<reference evidence="7" key="1">
    <citation type="submission" date="2020-12" db="EMBL/GenBank/DDBJ databases">
        <title>Metabolic potential, ecology and presence of endohyphal bacteria is reflected in genomic diversity of Mucoromycotina.</title>
        <authorList>
            <person name="Muszewska A."/>
            <person name="Okrasinska A."/>
            <person name="Steczkiewicz K."/>
            <person name="Drgas O."/>
            <person name="Orlowska M."/>
            <person name="Perlinska-Lenart U."/>
            <person name="Aleksandrzak-Piekarczyk T."/>
            <person name="Szatraj K."/>
            <person name="Zielenkiewicz U."/>
            <person name="Pilsyk S."/>
            <person name="Malc E."/>
            <person name="Mieczkowski P."/>
            <person name="Kruszewska J.S."/>
            <person name="Biernat P."/>
            <person name="Pawlowska J."/>
        </authorList>
    </citation>
    <scope>NUCLEOTIDE SEQUENCE</scope>
    <source>
        <strain evidence="7">WA0000067209</strain>
    </source>
</reference>
<proteinExistence type="inferred from homology"/>
<dbReference type="GO" id="GO:0005634">
    <property type="term" value="C:nucleus"/>
    <property type="evidence" value="ECO:0007669"/>
    <property type="project" value="TreeGrafter"/>
</dbReference>
<organism evidence="7 8">
    <name type="scientific">Mortierella isabellina</name>
    <name type="common">Filamentous fungus</name>
    <name type="synonym">Umbelopsis isabellina</name>
    <dbReference type="NCBI Taxonomy" id="91625"/>
    <lineage>
        <taxon>Eukaryota</taxon>
        <taxon>Fungi</taxon>
        <taxon>Fungi incertae sedis</taxon>
        <taxon>Mucoromycota</taxon>
        <taxon>Mucoromycotina</taxon>
        <taxon>Umbelopsidomycetes</taxon>
        <taxon>Umbelopsidales</taxon>
        <taxon>Umbelopsidaceae</taxon>
        <taxon>Umbelopsis</taxon>
    </lineage>
</organism>
<name>A0A8H7PF99_MORIS</name>
<dbReference type="PROSITE" id="PS00092">
    <property type="entry name" value="N6_MTASE"/>
    <property type="match status" value="1"/>
</dbReference>
<protein>
    <recommendedName>
        <fullName evidence="1">mRNA m(6)A methyltransferase</fullName>
        <ecNumber evidence="1">2.1.1.348</ecNumber>
    </recommendedName>
</protein>
<evidence type="ECO:0000313" key="8">
    <source>
        <dbReference type="Proteomes" id="UP000654370"/>
    </source>
</evidence>
<dbReference type="OrthoDB" id="10262526at2759"/>
<comment type="similarity">
    <text evidence="6">Belongs to the MT-A70-like family.</text>
</comment>
<dbReference type="EC" id="2.1.1.348" evidence="1"/>
<gene>
    <name evidence="7" type="ORF">INT43_004787</name>
</gene>
<dbReference type="PANTHER" id="PTHR12829">
    <property type="entry name" value="N6-ADENOSINE-METHYLTRANSFERASE"/>
    <property type="match status" value="1"/>
</dbReference>
<dbReference type="Proteomes" id="UP000654370">
    <property type="component" value="Unassembled WGS sequence"/>
</dbReference>